<keyword evidence="1" id="KW-0479">Metal-binding</keyword>
<dbReference type="PROSITE" id="PS51379">
    <property type="entry name" value="4FE4S_FER_2"/>
    <property type="match status" value="1"/>
</dbReference>
<dbReference type="GO" id="GO:0051536">
    <property type="term" value="F:iron-sulfur cluster binding"/>
    <property type="evidence" value="ECO:0007669"/>
    <property type="project" value="UniProtKB-KW"/>
</dbReference>
<evidence type="ECO:0000313" key="6">
    <source>
        <dbReference type="Proteomes" id="UP000736328"/>
    </source>
</evidence>
<sequence length="166" mass="18221">MISDKLKSTGLADAEDIQTVWSLEVRLKKGPVVIVECFQEIPCNPCETSCPQKAIIVGEDINALPRVDHSKCNGCAICVSRCPGLAIFVINENYSDTESAITMPCEFLPLPQKGDTVQALNREGIKCGQAKVIRVVNTKAQDKTPLVTLAIPKGREKEVRFFKLFS</sequence>
<keyword evidence="2" id="KW-0408">Iron</keyword>
<reference evidence="5" key="1">
    <citation type="submission" date="2020-07" db="EMBL/GenBank/DDBJ databases">
        <title>Huge and variable diversity of episymbiotic CPR bacteria and DPANN archaea in groundwater ecosystems.</title>
        <authorList>
            <person name="He C.Y."/>
            <person name="Keren R."/>
            <person name="Whittaker M."/>
            <person name="Farag I.F."/>
            <person name="Doudna J."/>
            <person name="Cate J.H.D."/>
            <person name="Banfield J.F."/>
        </authorList>
    </citation>
    <scope>NUCLEOTIDE SEQUENCE</scope>
    <source>
        <strain evidence="5">NC_groundwater_1520_Pr4_B-0.1um_53_5</strain>
    </source>
</reference>
<dbReference type="SUPFAM" id="SSF54862">
    <property type="entry name" value="4Fe-4S ferredoxins"/>
    <property type="match status" value="1"/>
</dbReference>
<gene>
    <name evidence="5" type="ORF">HY768_06730</name>
</gene>
<keyword evidence="3" id="KW-0411">Iron-sulfur</keyword>
<dbReference type="Pfam" id="PF13237">
    <property type="entry name" value="Fer4_10"/>
    <property type="match status" value="1"/>
</dbReference>
<dbReference type="GO" id="GO:0046872">
    <property type="term" value="F:metal ion binding"/>
    <property type="evidence" value="ECO:0007669"/>
    <property type="project" value="UniProtKB-KW"/>
</dbReference>
<organism evidence="5 6">
    <name type="scientific">candidate division TA06 bacterium</name>
    <dbReference type="NCBI Taxonomy" id="2250710"/>
    <lineage>
        <taxon>Bacteria</taxon>
        <taxon>Bacteria division TA06</taxon>
    </lineage>
</organism>
<dbReference type="Gene3D" id="3.30.70.20">
    <property type="match status" value="1"/>
</dbReference>
<accession>A0A933MKE0</accession>
<evidence type="ECO:0000313" key="5">
    <source>
        <dbReference type="EMBL" id="MBI4726903.1"/>
    </source>
</evidence>
<name>A0A933MKE0_UNCT6</name>
<dbReference type="InterPro" id="IPR017896">
    <property type="entry name" value="4Fe4S_Fe-S-bd"/>
</dbReference>
<protein>
    <submittedName>
        <fullName evidence="5">4Fe-4S binding protein</fullName>
    </submittedName>
</protein>
<evidence type="ECO:0000256" key="2">
    <source>
        <dbReference type="ARBA" id="ARBA00023004"/>
    </source>
</evidence>
<dbReference type="EMBL" id="JACQXR010000089">
    <property type="protein sequence ID" value="MBI4726903.1"/>
    <property type="molecule type" value="Genomic_DNA"/>
</dbReference>
<dbReference type="Proteomes" id="UP000736328">
    <property type="component" value="Unassembled WGS sequence"/>
</dbReference>
<evidence type="ECO:0000256" key="1">
    <source>
        <dbReference type="ARBA" id="ARBA00022723"/>
    </source>
</evidence>
<dbReference type="AlphaFoldDB" id="A0A933MKE0"/>
<proteinExistence type="predicted"/>
<evidence type="ECO:0000256" key="3">
    <source>
        <dbReference type="ARBA" id="ARBA00023014"/>
    </source>
</evidence>
<dbReference type="PROSITE" id="PS00198">
    <property type="entry name" value="4FE4S_FER_1"/>
    <property type="match status" value="1"/>
</dbReference>
<comment type="caution">
    <text evidence="5">The sequence shown here is derived from an EMBL/GenBank/DDBJ whole genome shotgun (WGS) entry which is preliminary data.</text>
</comment>
<dbReference type="InterPro" id="IPR017900">
    <property type="entry name" value="4Fe4S_Fe_S_CS"/>
</dbReference>
<feature type="domain" description="4Fe-4S ferredoxin-type" evidence="4">
    <location>
        <begin position="63"/>
        <end position="92"/>
    </location>
</feature>
<evidence type="ECO:0000259" key="4">
    <source>
        <dbReference type="PROSITE" id="PS51379"/>
    </source>
</evidence>